<dbReference type="FunFam" id="1.20.58.1040:FF:000003">
    <property type="entry name" value="glucan endo-1,3-beta-glucosidase 7"/>
    <property type="match status" value="1"/>
</dbReference>
<feature type="compositionally biased region" description="Gly residues" evidence="12">
    <location>
        <begin position="362"/>
        <end position="379"/>
    </location>
</feature>
<dbReference type="Gene3D" id="1.20.58.1040">
    <property type="match status" value="1"/>
</dbReference>
<dbReference type="SMART" id="SM00768">
    <property type="entry name" value="X8"/>
    <property type="match status" value="1"/>
</dbReference>
<comment type="similarity">
    <text evidence="2 10">Belongs to the glycosyl hydrolase 17 family.</text>
</comment>
<feature type="region of interest" description="Disordered" evidence="12">
    <location>
        <begin position="351"/>
        <end position="392"/>
    </location>
</feature>
<evidence type="ECO:0000256" key="4">
    <source>
        <dbReference type="ARBA" id="ARBA00022729"/>
    </source>
</evidence>
<name>A0A4Y1RLM2_PRUDU</name>
<dbReference type="EC" id="3.2.1.39" evidence="3"/>
<feature type="domain" description="X8" evidence="13">
    <location>
        <begin position="391"/>
        <end position="475"/>
    </location>
</feature>
<dbReference type="InterPro" id="IPR044965">
    <property type="entry name" value="Glyco_hydro_17_plant"/>
</dbReference>
<dbReference type="AlphaFoldDB" id="A0A4Y1RLM2"/>
<evidence type="ECO:0000256" key="8">
    <source>
        <dbReference type="ARBA" id="ARBA00033335"/>
    </source>
</evidence>
<dbReference type="Pfam" id="PF00332">
    <property type="entry name" value="Glyco_hydro_17"/>
    <property type="match status" value="2"/>
</dbReference>
<accession>A0A4Y1RLM2</accession>
<dbReference type="SUPFAM" id="SSF51445">
    <property type="entry name" value="(Trans)glycosidases"/>
    <property type="match status" value="1"/>
</dbReference>
<evidence type="ECO:0000256" key="6">
    <source>
        <dbReference type="ARBA" id="ARBA00023157"/>
    </source>
</evidence>
<dbReference type="GO" id="GO:0005975">
    <property type="term" value="P:carbohydrate metabolic process"/>
    <property type="evidence" value="ECO:0007669"/>
    <property type="project" value="InterPro"/>
</dbReference>
<dbReference type="InterPro" id="IPR017853">
    <property type="entry name" value="GH"/>
</dbReference>
<evidence type="ECO:0000256" key="2">
    <source>
        <dbReference type="ARBA" id="ARBA00008773"/>
    </source>
</evidence>
<evidence type="ECO:0000256" key="1">
    <source>
        <dbReference type="ARBA" id="ARBA00000382"/>
    </source>
</evidence>
<protein>
    <recommendedName>
        <fullName evidence="3">glucan endo-1,3-beta-D-glucosidase</fullName>
        <ecNumber evidence="3">3.2.1.39</ecNumber>
    </recommendedName>
    <alternativeName>
        <fullName evidence="8">(1-&gt;3)-beta-glucan endohydrolase</fullName>
    </alternativeName>
    <alternativeName>
        <fullName evidence="9">Beta-1,3-endoglucanase</fullName>
    </alternativeName>
</protein>
<feature type="non-terminal residue" evidence="14">
    <location>
        <position position="1"/>
    </location>
</feature>
<evidence type="ECO:0000256" key="7">
    <source>
        <dbReference type="ARBA" id="ARBA00023295"/>
    </source>
</evidence>
<dbReference type="InterPro" id="IPR012946">
    <property type="entry name" value="X8"/>
</dbReference>
<organism evidence="14">
    <name type="scientific">Prunus dulcis</name>
    <name type="common">Almond</name>
    <name type="synonym">Amygdalus dulcis</name>
    <dbReference type="NCBI Taxonomy" id="3755"/>
    <lineage>
        <taxon>Eukaryota</taxon>
        <taxon>Viridiplantae</taxon>
        <taxon>Streptophyta</taxon>
        <taxon>Embryophyta</taxon>
        <taxon>Tracheophyta</taxon>
        <taxon>Spermatophyta</taxon>
        <taxon>Magnoliopsida</taxon>
        <taxon>eudicotyledons</taxon>
        <taxon>Gunneridae</taxon>
        <taxon>Pentapetalae</taxon>
        <taxon>rosids</taxon>
        <taxon>fabids</taxon>
        <taxon>Rosales</taxon>
        <taxon>Rosaceae</taxon>
        <taxon>Amygdaloideae</taxon>
        <taxon>Amygdaleae</taxon>
        <taxon>Prunus</taxon>
    </lineage>
</organism>
<keyword evidence="4" id="KW-0732">Signal</keyword>
<reference evidence="14" key="1">
    <citation type="journal article" date="2019" name="Science">
        <title>Mutation of a bHLH transcription factor allowed almond domestication.</title>
        <authorList>
            <person name="Sanchez-Perez R."/>
            <person name="Pavan S."/>
            <person name="Mazzeo R."/>
            <person name="Moldovan C."/>
            <person name="Aiese Cigliano R."/>
            <person name="Del Cueto J."/>
            <person name="Ricciardi F."/>
            <person name="Lotti C."/>
            <person name="Ricciardi L."/>
            <person name="Dicenta F."/>
            <person name="Lopez-Marques R.L."/>
            <person name="Lindberg Moller B."/>
        </authorList>
    </citation>
    <scope>NUCLEOTIDE SEQUENCE</scope>
</reference>
<evidence type="ECO:0000256" key="12">
    <source>
        <dbReference type="SAM" id="MobiDB-lite"/>
    </source>
</evidence>
<evidence type="ECO:0000256" key="10">
    <source>
        <dbReference type="RuleBase" id="RU004335"/>
    </source>
</evidence>
<proteinExistence type="inferred from homology"/>
<dbReference type="PANTHER" id="PTHR32227">
    <property type="entry name" value="GLUCAN ENDO-1,3-BETA-GLUCOSIDASE BG1-RELATED-RELATED"/>
    <property type="match status" value="1"/>
</dbReference>
<keyword evidence="6" id="KW-1015">Disulfide bond</keyword>
<dbReference type="Gene3D" id="3.20.20.80">
    <property type="entry name" value="Glycosidases"/>
    <property type="match status" value="1"/>
</dbReference>
<keyword evidence="5 11" id="KW-0378">Hydrolase</keyword>
<dbReference type="EMBL" id="AP019302">
    <property type="protein sequence ID" value="BBH04798.1"/>
    <property type="molecule type" value="Genomic_DNA"/>
</dbReference>
<dbReference type="GO" id="GO:0042973">
    <property type="term" value="F:glucan endo-1,3-beta-D-glucosidase activity"/>
    <property type="evidence" value="ECO:0007669"/>
    <property type="project" value="UniProtKB-EC"/>
</dbReference>
<evidence type="ECO:0000313" key="14">
    <source>
        <dbReference type="EMBL" id="BBH04798.1"/>
    </source>
</evidence>
<dbReference type="PROSITE" id="PS00587">
    <property type="entry name" value="GLYCOSYL_HYDROL_F17"/>
    <property type="match status" value="1"/>
</dbReference>
<evidence type="ECO:0000256" key="5">
    <source>
        <dbReference type="ARBA" id="ARBA00022801"/>
    </source>
</evidence>
<evidence type="ECO:0000256" key="11">
    <source>
        <dbReference type="RuleBase" id="RU004336"/>
    </source>
</evidence>
<evidence type="ECO:0000256" key="3">
    <source>
        <dbReference type="ARBA" id="ARBA00012780"/>
    </source>
</evidence>
<comment type="catalytic activity">
    <reaction evidence="1">
        <text>Hydrolysis of (1-&gt;3)-beta-D-glucosidic linkages in (1-&gt;3)-beta-D-glucans.</text>
        <dbReference type="EC" id="3.2.1.39"/>
    </reaction>
</comment>
<sequence length="549" mass="59919">KKTIKLHKLLCTRDMEQKSSATAPPTLLLLFLLFSACHIMGAAAYSIGVNYGTIADNLPPPSQVATFLKTKTTIDRVKIFDANPNMLRAFADTKIAVTVTVGNGDVPALAKLSAAQAWVSANILPFHPRTIINRIAVGNEILATSDKDLIAHLLPAMKSLHEALQLANISTVQRPTRAHRVRADSEPATTESFTARPNPVSDQPVPVFRIRTRDFKLRALQTKRRRFRQRHGDELHQHVRRADGRGFSAMKKVGYEDVDIVVAETGWPSAGDPTQPDVNVDNAASYNGNLVRHVSSGKGTPLMPNRTFETYIFALFNENLKPTTSERNYGLFKPDLNPVYDVGILRNQQAAGPTSGVASGPRSGGAAGPTSGGASGPTSGGARAPSSSEKRWCVPRSNVSDAALQANIDYVCSSGVDCKAIQKGGPCFQPNTVRSHAAYVMNAYYQSVGPQDYNCDFKHTGFITTTDPSYDACTYPYKSEKLEKSVEGGSMKMKSSRVAEIFMMVDHFHLFELGLVLIHLHHTPYLKVFPSAFSTLTRFPMAKIGDNAW</sequence>
<evidence type="ECO:0000259" key="13">
    <source>
        <dbReference type="SMART" id="SM00768"/>
    </source>
</evidence>
<feature type="region of interest" description="Disordered" evidence="12">
    <location>
        <begin position="175"/>
        <end position="204"/>
    </location>
</feature>
<gene>
    <name evidence="14" type="ORF">Prudu_016027</name>
</gene>
<keyword evidence="7 11" id="KW-0326">Glycosidase</keyword>
<dbReference type="Pfam" id="PF07983">
    <property type="entry name" value="X8"/>
    <property type="match status" value="1"/>
</dbReference>
<dbReference type="InterPro" id="IPR000490">
    <property type="entry name" value="Glyco_hydro_17"/>
</dbReference>
<evidence type="ECO:0000256" key="9">
    <source>
        <dbReference type="ARBA" id="ARBA00033417"/>
    </source>
</evidence>